<feature type="compositionally biased region" description="Polar residues" evidence="6">
    <location>
        <begin position="42"/>
        <end position="53"/>
    </location>
</feature>
<keyword evidence="2 5" id="KW-0489">Methyltransferase</keyword>
<dbReference type="InterPro" id="IPR031303">
    <property type="entry name" value="C5_meth_CS"/>
</dbReference>
<dbReference type="GO" id="GO:0044027">
    <property type="term" value="P:negative regulation of gene expression via chromosomal CpG island methylation"/>
    <property type="evidence" value="ECO:0007669"/>
    <property type="project" value="TreeGrafter"/>
</dbReference>
<dbReference type="EC" id="2.1.1.37" evidence="1"/>
<dbReference type="PANTHER" id="PTHR10629:SF52">
    <property type="entry name" value="DNA (CYTOSINE-5)-METHYLTRANSFERASE 1"/>
    <property type="match status" value="1"/>
</dbReference>
<dbReference type="Proteomes" id="UP001295423">
    <property type="component" value="Unassembled WGS sequence"/>
</dbReference>
<dbReference type="PROSITE" id="PS00095">
    <property type="entry name" value="C5_MTASE_2"/>
    <property type="match status" value="1"/>
</dbReference>
<dbReference type="GO" id="GO:0032259">
    <property type="term" value="P:methylation"/>
    <property type="evidence" value="ECO:0007669"/>
    <property type="project" value="UniProtKB-KW"/>
</dbReference>
<dbReference type="GO" id="GO:0003886">
    <property type="term" value="F:DNA (cytosine-5-)-methyltransferase activity"/>
    <property type="evidence" value="ECO:0007669"/>
    <property type="project" value="UniProtKB-EC"/>
</dbReference>
<keyword evidence="8" id="KW-1185">Reference proteome</keyword>
<dbReference type="Pfam" id="PF00145">
    <property type="entry name" value="DNA_methylase"/>
    <property type="match status" value="1"/>
</dbReference>
<dbReference type="GO" id="GO:0003677">
    <property type="term" value="F:DNA binding"/>
    <property type="evidence" value="ECO:0007669"/>
    <property type="project" value="TreeGrafter"/>
</dbReference>
<evidence type="ECO:0000313" key="7">
    <source>
        <dbReference type="EMBL" id="CAJ1944249.1"/>
    </source>
</evidence>
<evidence type="ECO:0000313" key="8">
    <source>
        <dbReference type="Proteomes" id="UP001295423"/>
    </source>
</evidence>
<feature type="region of interest" description="Disordered" evidence="6">
    <location>
        <begin position="474"/>
        <end position="494"/>
    </location>
</feature>
<evidence type="ECO:0000256" key="5">
    <source>
        <dbReference type="PROSITE-ProRule" id="PRU01016"/>
    </source>
</evidence>
<dbReference type="PANTHER" id="PTHR10629">
    <property type="entry name" value="CYTOSINE-SPECIFIC METHYLTRANSFERASE"/>
    <property type="match status" value="1"/>
</dbReference>
<sequence>MESDHTDDSRQSLPSKKTQKRRRTSKGWTRSGFGQEIIDLTLSDSDSEGQSDQHASENVDELLDIEVAMQQMERTVHDHAGNVNSNNNNNDTSDDNAEKEGFLSSDSSDHSVDGTSIKAQASVNDDKVPDEDKAMPPTIGSLYRKGDGTVLGVRAVDVEKRQATCHDFVPSQSTSHDRHELVDGFAIVPFKELPLSCLVEDWCYTFDSEIKHEFSICRKFRKKVRLSSSEKKKRSLNRDKPPRTLELFSGAGGMSQGLLAAGVDVRWAVEKDGHAVGTLRGNLSKRHKTNFFRECVYHFLDKSKSREYKAYPRQDEVDHIHASPPCQGVSRANRYGGKDDKNNNKLSFALVEAVRHFRPKTATYENVMGLATKAHRQILFGMIADLCALNFQVRLCVLDASEYGDAQVRKRIIIFAADETMLLPPRPPPTHGDERHMHNVRTVGDAIGALSDITADDKGCVTIQGIEIEDHCAPQSKNLNEDHPDNTKLSADRPAPTVMSQNRFIHYKLNRYLSVREYASLQSFPLTWTFCGSEDQKFRQIGNAVPVHMATRIAESVMLAYRR</sequence>
<dbReference type="PROSITE" id="PS51679">
    <property type="entry name" value="SAM_MT_C5"/>
    <property type="match status" value="1"/>
</dbReference>
<keyword evidence="3 5" id="KW-0808">Transferase</keyword>
<dbReference type="InterPro" id="IPR001525">
    <property type="entry name" value="C5_MeTfrase"/>
</dbReference>
<reference evidence="7" key="1">
    <citation type="submission" date="2023-08" db="EMBL/GenBank/DDBJ databases">
        <authorList>
            <person name="Audoor S."/>
            <person name="Bilcke G."/>
        </authorList>
    </citation>
    <scope>NUCLEOTIDE SEQUENCE</scope>
</reference>
<dbReference type="InterPro" id="IPR029063">
    <property type="entry name" value="SAM-dependent_MTases_sf"/>
</dbReference>
<dbReference type="PRINTS" id="PR00105">
    <property type="entry name" value="C5METTRFRASE"/>
</dbReference>
<gene>
    <name evidence="7" type="ORF">CYCCA115_LOCUS8794</name>
</gene>
<protein>
    <recommendedName>
        <fullName evidence="1">DNA (cytosine-5-)-methyltransferase</fullName>
        <ecNumber evidence="1">2.1.1.37</ecNumber>
    </recommendedName>
</protein>
<dbReference type="SUPFAM" id="SSF53335">
    <property type="entry name" value="S-adenosyl-L-methionine-dependent methyltransferases"/>
    <property type="match status" value="1"/>
</dbReference>
<keyword evidence="4 5" id="KW-0949">S-adenosyl-L-methionine</keyword>
<feature type="region of interest" description="Disordered" evidence="6">
    <location>
        <begin position="1"/>
        <end position="141"/>
    </location>
</feature>
<evidence type="ECO:0000256" key="3">
    <source>
        <dbReference type="ARBA" id="ARBA00022679"/>
    </source>
</evidence>
<feature type="compositionally biased region" description="Basic and acidic residues" evidence="6">
    <location>
        <begin position="1"/>
        <end position="10"/>
    </location>
</feature>
<feature type="compositionally biased region" description="Basic and acidic residues" evidence="6">
    <location>
        <begin position="124"/>
        <end position="134"/>
    </location>
</feature>
<organism evidence="7 8">
    <name type="scientific">Cylindrotheca closterium</name>
    <dbReference type="NCBI Taxonomy" id="2856"/>
    <lineage>
        <taxon>Eukaryota</taxon>
        <taxon>Sar</taxon>
        <taxon>Stramenopiles</taxon>
        <taxon>Ochrophyta</taxon>
        <taxon>Bacillariophyta</taxon>
        <taxon>Bacillariophyceae</taxon>
        <taxon>Bacillariophycidae</taxon>
        <taxon>Bacillariales</taxon>
        <taxon>Bacillariaceae</taxon>
        <taxon>Cylindrotheca</taxon>
    </lineage>
</organism>
<feature type="compositionally biased region" description="Low complexity" evidence="6">
    <location>
        <begin position="82"/>
        <end position="91"/>
    </location>
</feature>
<comment type="similarity">
    <text evidence="5">Belongs to the class I-like SAM-binding methyltransferase superfamily. C5-methyltransferase family.</text>
</comment>
<accession>A0AAD2FM29</accession>
<dbReference type="InterPro" id="IPR050390">
    <property type="entry name" value="C5-Methyltransferase"/>
</dbReference>
<name>A0AAD2FM29_9STRA</name>
<proteinExistence type="inferred from homology"/>
<evidence type="ECO:0000256" key="1">
    <source>
        <dbReference type="ARBA" id="ARBA00011975"/>
    </source>
</evidence>
<dbReference type="EMBL" id="CAKOGP040001224">
    <property type="protein sequence ID" value="CAJ1944249.1"/>
    <property type="molecule type" value="Genomic_DNA"/>
</dbReference>
<dbReference type="AlphaFoldDB" id="A0AAD2FM29"/>
<dbReference type="Gene3D" id="3.40.50.150">
    <property type="entry name" value="Vaccinia Virus protein VP39"/>
    <property type="match status" value="1"/>
</dbReference>
<evidence type="ECO:0000256" key="2">
    <source>
        <dbReference type="ARBA" id="ARBA00022603"/>
    </source>
</evidence>
<dbReference type="GO" id="GO:0005634">
    <property type="term" value="C:nucleus"/>
    <property type="evidence" value="ECO:0007669"/>
    <property type="project" value="TreeGrafter"/>
</dbReference>
<comment type="caution">
    <text evidence="7">The sequence shown here is derived from an EMBL/GenBank/DDBJ whole genome shotgun (WGS) entry which is preliminary data.</text>
</comment>
<evidence type="ECO:0000256" key="6">
    <source>
        <dbReference type="SAM" id="MobiDB-lite"/>
    </source>
</evidence>
<feature type="compositionally biased region" description="Polar residues" evidence="6">
    <location>
        <begin position="113"/>
        <end position="123"/>
    </location>
</feature>
<evidence type="ECO:0000256" key="4">
    <source>
        <dbReference type="ARBA" id="ARBA00022691"/>
    </source>
</evidence>
<feature type="active site" evidence="5">
    <location>
        <position position="326"/>
    </location>
</feature>
<feature type="compositionally biased region" description="Basic and acidic residues" evidence="6">
    <location>
        <begin position="96"/>
        <end position="112"/>
    </location>
</feature>
<dbReference type="Gene3D" id="3.90.120.10">
    <property type="entry name" value="DNA Methylase, subunit A, domain 2"/>
    <property type="match status" value="1"/>
</dbReference>